<gene>
    <name evidence="1" type="ORF">EYZ11_005194</name>
</gene>
<dbReference type="EMBL" id="SOSA01000162">
    <property type="protein sequence ID" value="THC95334.1"/>
    <property type="molecule type" value="Genomic_DNA"/>
</dbReference>
<dbReference type="Proteomes" id="UP000308092">
    <property type="component" value="Unassembled WGS sequence"/>
</dbReference>
<evidence type="ECO:0000313" key="1">
    <source>
        <dbReference type="EMBL" id="THC95334.1"/>
    </source>
</evidence>
<reference evidence="1 2" key="1">
    <citation type="submission" date="2019-03" db="EMBL/GenBank/DDBJ databases">
        <title>The genome sequence of a newly discovered highly antifungal drug resistant Aspergillus species, Aspergillus tanneri NIH 1004.</title>
        <authorList>
            <person name="Mounaud S."/>
            <person name="Singh I."/>
            <person name="Joardar V."/>
            <person name="Pakala S."/>
            <person name="Pakala S."/>
            <person name="Venepally P."/>
            <person name="Hoover J."/>
            <person name="Nierman W."/>
            <person name="Chung J."/>
            <person name="Losada L."/>
        </authorList>
    </citation>
    <scope>NUCLEOTIDE SEQUENCE [LARGE SCALE GENOMIC DNA]</scope>
    <source>
        <strain evidence="1 2">NIH1004</strain>
    </source>
</reference>
<protein>
    <submittedName>
        <fullName evidence="1">Uncharacterized protein</fullName>
    </submittedName>
</protein>
<proteinExistence type="predicted"/>
<sequence>MIWWDATLALVSRQGPILPRPYLDHLRSHETDDQWSFYQLSGCPTELVVQTKTLSMLEKIDTIASRPGGTLFSYILNVFLNGTVEYLNRKLWDV</sequence>
<dbReference type="STRING" id="1220188.A0A4V3UPI6"/>
<name>A0A4V3UPI6_9EURO</name>
<dbReference type="AlphaFoldDB" id="A0A4V3UPI6"/>
<dbReference type="VEuPathDB" id="FungiDB:EYZ11_005194"/>
<accession>A0A4V3UPI6</accession>
<keyword evidence="2" id="KW-1185">Reference proteome</keyword>
<evidence type="ECO:0000313" key="2">
    <source>
        <dbReference type="Proteomes" id="UP000308092"/>
    </source>
</evidence>
<organism evidence="1 2">
    <name type="scientific">Aspergillus tanneri</name>
    <dbReference type="NCBI Taxonomy" id="1220188"/>
    <lineage>
        <taxon>Eukaryota</taxon>
        <taxon>Fungi</taxon>
        <taxon>Dikarya</taxon>
        <taxon>Ascomycota</taxon>
        <taxon>Pezizomycotina</taxon>
        <taxon>Eurotiomycetes</taxon>
        <taxon>Eurotiomycetidae</taxon>
        <taxon>Eurotiales</taxon>
        <taxon>Aspergillaceae</taxon>
        <taxon>Aspergillus</taxon>
        <taxon>Aspergillus subgen. Circumdati</taxon>
    </lineage>
</organism>
<comment type="caution">
    <text evidence="1">The sequence shown here is derived from an EMBL/GenBank/DDBJ whole genome shotgun (WGS) entry which is preliminary data.</text>
</comment>